<evidence type="ECO:0000256" key="3">
    <source>
        <dbReference type="ARBA" id="ARBA00022630"/>
    </source>
</evidence>
<dbReference type="PANTHER" id="PTHR13878:SF53">
    <property type="entry name" value="CYTOKININ DEHYDROGENASE 6"/>
    <property type="match status" value="1"/>
</dbReference>
<dbReference type="InterPro" id="IPR006094">
    <property type="entry name" value="Oxid_FAD_bind_N"/>
</dbReference>
<dbReference type="GO" id="GO:0019139">
    <property type="term" value="F:cytokinin dehydrogenase activity"/>
    <property type="evidence" value="ECO:0007669"/>
    <property type="project" value="InterPro"/>
</dbReference>
<dbReference type="PANTHER" id="PTHR13878">
    <property type="entry name" value="GULONOLACTONE OXIDASE"/>
    <property type="match status" value="1"/>
</dbReference>
<dbReference type="Pfam" id="PF09265">
    <property type="entry name" value="Cytokin-bind"/>
    <property type="match status" value="1"/>
</dbReference>
<keyword evidence="4" id="KW-0274">FAD</keyword>
<dbReference type="Proteomes" id="UP000006633">
    <property type="component" value="Chromosome"/>
</dbReference>
<dbReference type="InterPro" id="IPR016164">
    <property type="entry name" value="FAD-linked_Oxase-like_C"/>
</dbReference>
<dbReference type="GO" id="GO:0009690">
    <property type="term" value="P:cytokinin metabolic process"/>
    <property type="evidence" value="ECO:0007669"/>
    <property type="project" value="InterPro"/>
</dbReference>
<evidence type="ECO:0000256" key="5">
    <source>
        <dbReference type="ARBA" id="ARBA00023002"/>
    </source>
</evidence>
<keyword evidence="5" id="KW-0560">Oxidoreductase</keyword>
<evidence type="ECO:0000313" key="8">
    <source>
        <dbReference type="Proteomes" id="UP000006633"/>
    </source>
</evidence>
<dbReference type="EMBL" id="CP002026">
    <property type="protein sequence ID" value="ADH89053.1"/>
    <property type="molecule type" value="Genomic_DNA"/>
</dbReference>
<dbReference type="KEGG" id="sno:Snov_1749"/>
<dbReference type="SUPFAM" id="SSF55103">
    <property type="entry name" value="FAD-linked oxidases, C-terminal domain"/>
    <property type="match status" value="1"/>
</dbReference>
<dbReference type="Pfam" id="PF01565">
    <property type="entry name" value="FAD_binding_4"/>
    <property type="match status" value="1"/>
</dbReference>
<sequence>MIDRRMMLGSGLGYAAALGGDAAMPAAAAQYPKLAVAGAFDCDARTLDAASEDFGHVVRRRPWLVVRPASAADIAAVIRWADIRRLKVAARGQGHSTYGRAMAFGGIVIDMGAMNAVHLIEPDRVVVDAGATWQEVLAATLPRGLTPPVLTNYLGLSVGGTLAVGGIGGATSRNGMQTDNVLALDVVTGDGRELACSAEHNRDLFDAVRGGLGQCGIVTRATLRLVPAPERVRRVQLFYPDLHSLTADQRLVLGEGRFDQLQGAVLPDTDGWRYQIEGAVYYDGGAAPDIEARLAGLSDLREEAATTDLAYLDDATAFAKLEALLRANGQWFTPHPWWLSFLRGSNAEHVATGIIEELSLEDIGPFGRVAWYPLATQALRAPLLRMPEEEVAFVFNLIRFPPSDDPATVEATVARNRALYERVRGEGGVLYPVSAFPMTAEDWREHFGPAWPRLREAKARYDPHNTLTPGYEVF</sequence>
<dbReference type="Gene3D" id="3.30.43.10">
    <property type="entry name" value="Uridine Diphospho-n-acetylenolpyruvylglucosamine Reductase, domain 2"/>
    <property type="match status" value="1"/>
</dbReference>
<evidence type="ECO:0000256" key="4">
    <source>
        <dbReference type="ARBA" id="ARBA00022827"/>
    </source>
</evidence>
<comment type="cofactor">
    <cofactor evidence="1">
        <name>FAD</name>
        <dbReference type="ChEBI" id="CHEBI:57692"/>
    </cofactor>
</comment>
<dbReference type="PROSITE" id="PS51387">
    <property type="entry name" value="FAD_PCMH"/>
    <property type="match status" value="1"/>
</dbReference>
<dbReference type="AlphaFoldDB" id="D6ZYE1"/>
<organism evidence="7 8">
    <name type="scientific">Ancylobacter novellus (strain ATCC 8093 / DSM 506 / JCM 20403 / CCM 1077 / IAM 12100 / NBRC 12443 / NCIMB 10456)</name>
    <name type="common">Starkeya novella</name>
    <dbReference type="NCBI Taxonomy" id="639283"/>
    <lineage>
        <taxon>Bacteria</taxon>
        <taxon>Pseudomonadati</taxon>
        <taxon>Pseudomonadota</taxon>
        <taxon>Alphaproteobacteria</taxon>
        <taxon>Hyphomicrobiales</taxon>
        <taxon>Xanthobacteraceae</taxon>
        <taxon>Ancylobacter</taxon>
    </lineage>
</organism>
<keyword evidence="8" id="KW-1185">Reference proteome</keyword>
<gene>
    <name evidence="7" type="ordered locus">Snov_1749</name>
</gene>
<dbReference type="SUPFAM" id="SSF56176">
    <property type="entry name" value="FAD-binding/transporter-associated domain-like"/>
    <property type="match status" value="1"/>
</dbReference>
<dbReference type="InterPro" id="IPR016169">
    <property type="entry name" value="FAD-bd_PCMH_sub2"/>
</dbReference>
<evidence type="ECO:0000313" key="7">
    <source>
        <dbReference type="EMBL" id="ADH89053.1"/>
    </source>
</evidence>
<comment type="similarity">
    <text evidence="2">Belongs to the oxygen-dependent FAD-linked oxidoreductase family.</text>
</comment>
<dbReference type="eggNOG" id="COG0277">
    <property type="taxonomic scope" value="Bacteria"/>
</dbReference>
<proteinExistence type="inferred from homology"/>
<dbReference type="InterPro" id="IPR006311">
    <property type="entry name" value="TAT_signal"/>
</dbReference>
<evidence type="ECO:0000256" key="1">
    <source>
        <dbReference type="ARBA" id="ARBA00001974"/>
    </source>
</evidence>
<reference evidence="7 8" key="1">
    <citation type="journal article" date="2012" name="Stand. Genomic Sci.">
        <title>Complete genome sequence of the facultatively chemolithoautotrophic and methylotrophic alpha Proteobacterium Starkeya novella type strain (ATCC 8093(T)).</title>
        <authorList>
            <person name="Kappler U."/>
            <person name="Davenport K."/>
            <person name="Beatson S."/>
            <person name="Lucas S."/>
            <person name="Lapidus A."/>
            <person name="Copeland A."/>
            <person name="Berry K.W."/>
            <person name="Glavina Del Rio T."/>
            <person name="Hammon N."/>
            <person name="Dalin E."/>
            <person name="Tice H."/>
            <person name="Pitluck S."/>
            <person name="Richardson P."/>
            <person name="Bruce D."/>
            <person name="Goodwin L.A."/>
            <person name="Han C."/>
            <person name="Tapia R."/>
            <person name="Detter J.C."/>
            <person name="Chang Y.J."/>
            <person name="Jeffries C.D."/>
            <person name="Land M."/>
            <person name="Hauser L."/>
            <person name="Kyrpides N.C."/>
            <person name="Goker M."/>
            <person name="Ivanova N."/>
            <person name="Klenk H.P."/>
            <person name="Woyke T."/>
        </authorList>
    </citation>
    <scope>NUCLEOTIDE SEQUENCE [LARGE SCALE GENOMIC DNA]</scope>
    <source>
        <strain evidence="8">ATCC 8093 / DSM 506 / JCM 20403 / CCM 1077 / IAM 12100 / NBRC 12443 / NCIMB 10456</strain>
    </source>
</reference>
<protein>
    <submittedName>
        <fullName evidence="7">FAD linked oxidase domain protein</fullName>
    </submittedName>
</protein>
<name>D6ZYE1_ANCN5</name>
<dbReference type="GO" id="GO:0071949">
    <property type="term" value="F:FAD binding"/>
    <property type="evidence" value="ECO:0007669"/>
    <property type="project" value="InterPro"/>
</dbReference>
<accession>D6ZYE1</accession>
<dbReference type="Gene3D" id="3.40.462.10">
    <property type="entry name" value="FAD-linked oxidases, C-terminal domain"/>
    <property type="match status" value="1"/>
</dbReference>
<dbReference type="InterPro" id="IPR006093">
    <property type="entry name" value="Oxy_OxRdtase_FAD_BS"/>
</dbReference>
<keyword evidence="3" id="KW-0285">Flavoprotein</keyword>
<dbReference type="PROSITE" id="PS51318">
    <property type="entry name" value="TAT"/>
    <property type="match status" value="1"/>
</dbReference>
<dbReference type="OrthoDB" id="9775082at2"/>
<feature type="domain" description="FAD-binding PCMH-type" evidence="6">
    <location>
        <begin position="58"/>
        <end position="228"/>
    </location>
</feature>
<dbReference type="HOGENOM" id="CLU_024955_1_1_5"/>
<evidence type="ECO:0000256" key="2">
    <source>
        <dbReference type="ARBA" id="ARBA00005466"/>
    </source>
</evidence>
<dbReference type="InterPro" id="IPR036318">
    <property type="entry name" value="FAD-bd_PCMH-like_sf"/>
</dbReference>
<dbReference type="InterPro" id="IPR050432">
    <property type="entry name" value="FAD-linked_Oxidoreductases_BP"/>
</dbReference>
<dbReference type="RefSeq" id="WP_013166557.1">
    <property type="nucleotide sequence ID" value="NC_014217.1"/>
</dbReference>
<dbReference type="InterPro" id="IPR016166">
    <property type="entry name" value="FAD-bd_PCMH"/>
</dbReference>
<dbReference type="InterPro" id="IPR016170">
    <property type="entry name" value="Cytok_DH_C_sf"/>
</dbReference>
<dbReference type="InterPro" id="IPR015345">
    <property type="entry name" value="Cytokinin_DH_FAD/cytokin-bd"/>
</dbReference>
<dbReference type="STRING" id="639283.Snov_1749"/>
<dbReference type="PROSITE" id="PS00862">
    <property type="entry name" value="OX2_COVAL_FAD"/>
    <property type="match status" value="1"/>
</dbReference>
<dbReference type="Gene3D" id="3.30.465.10">
    <property type="match status" value="1"/>
</dbReference>
<evidence type="ECO:0000259" key="6">
    <source>
        <dbReference type="PROSITE" id="PS51387"/>
    </source>
</evidence>
<dbReference type="InterPro" id="IPR016167">
    <property type="entry name" value="FAD-bd_PCMH_sub1"/>
</dbReference>